<keyword evidence="1" id="KW-0812">Transmembrane</keyword>
<evidence type="ECO:0000256" key="1">
    <source>
        <dbReference type="SAM" id="Phobius"/>
    </source>
</evidence>
<keyword evidence="4" id="KW-1185">Reference proteome</keyword>
<evidence type="ECO:0000313" key="3">
    <source>
        <dbReference type="EMBL" id="SMX31329.1"/>
    </source>
</evidence>
<protein>
    <recommendedName>
        <fullName evidence="2">DUF3131 domain-containing protein</fullName>
    </recommendedName>
</protein>
<organism evidence="3 4">
    <name type="scientific">Actibacterium lipolyticum</name>
    <dbReference type="NCBI Taxonomy" id="1524263"/>
    <lineage>
        <taxon>Bacteria</taxon>
        <taxon>Pseudomonadati</taxon>
        <taxon>Pseudomonadota</taxon>
        <taxon>Alphaproteobacteria</taxon>
        <taxon>Rhodobacterales</taxon>
        <taxon>Roseobacteraceae</taxon>
        <taxon>Actibacterium</taxon>
    </lineage>
</organism>
<evidence type="ECO:0000259" key="2">
    <source>
        <dbReference type="Pfam" id="PF11329"/>
    </source>
</evidence>
<proteinExistence type="predicted"/>
<feature type="domain" description="DUF3131" evidence="2">
    <location>
        <begin position="84"/>
        <end position="446"/>
    </location>
</feature>
<dbReference type="OrthoDB" id="9147113at2"/>
<dbReference type="Proteomes" id="UP000202922">
    <property type="component" value="Unassembled WGS sequence"/>
</dbReference>
<feature type="transmembrane region" description="Helical" evidence="1">
    <location>
        <begin position="12"/>
        <end position="30"/>
    </location>
</feature>
<sequence>MSFRENIIKARGSLIFLAALICGLLLVTTLERNMPATSETADGANAPTELSAPIAVAAPITAFDDVDPLPLANTGESKPGDLDYARIAWRYFANNTNHDTGLVNSADKYPSTTMWETGSYFMAVISADLLGIIETEEAVSRLSLALDTLARIRLFDEMLPNKAYNTRTGELVDYSNQPVERGLGWSALDIARMVAAMSHAEQSYPELAVKVDAVIDHWDLDQMVENGELIGGNIADGNLRRDQEGRVGYGQYAAKAMMLRGFDMVLAYNAEANLMVQTVEGQPIPVDARLHRNITPAFTVSEPYVFDGLEFGFDYRSHRFATAIYQAQEARFRETGQLTAVSESHLDEAPYFAYSTVWGGGAPWAVMTFSGDRIDSKRTITVKTAFAWDALFGTDYTAELVDALSELGDPERGWPEGIYEADGVVNGSFTTNTNAVVLASLAFRAFGPLSRVNQ</sequence>
<name>A0A238JKY6_9RHOB</name>
<dbReference type="Gene3D" id="1.50.10.140">
    <property type="match status" value="1"/>
</dbReference>
<dbReference type="Pfam" id="PF11329">
    <property type="entry name" value="DUF3131"/>
    <property type="match status" value="1"/>
</dbReference>
<keyword evidence="1" id="KW-1133">Transmembrane helix</keyword>
<evidence type="ECO:0000313" key="4">
    <source>
        <dbReference type="Proteomes" id="UP000202922"/>
    </source>
</evidence>
<dbReference type="AlphaFoldDB" id="A0A238JKY6"/>
<dbReference type="EMBL" id="FXYE01000001">
    <property type="protein sequence ID" value="SMX31329.1"/>
    <property type="molecule type" value="Genomic_DNA"/>
</dbReference>
<keyword evidence="1" id="KW-0472">Membrane</keyword>
<accession>A0A238JKY6</accession>
<gene>
    <name evidence="3" type="ORF">COL8621_00392</name>
</gene>
<reference evidence="4" key="1">
    <citation type="submission" date="2017-05" db="EMBL/GenBank/DDBJ databases">
        <authorList>
            <person name="Rodrigo-Torres L."/>
            <person name="Arahal R. D."/>
            <person name="Lucena T."/>
        </authorList>
    </citation>
    <scope>NUCLEOTIDE SEQUENCE [LARGE SCALE GENOMIC DNA]</scope>
    <source>
        <strain evidence="4">CECT 8621</strain>
    </source>
</reference>
<dbReference type="RefSeq" id="WP_093965649.1">
    <property type="nucleotide sequence ID" value="NZ_FXYE01000001.1"/>
</dbReference>
<dbReference type="InterPro" id="IPR021478">
    <property type="entry name" value="DUF3131"/>
</dbReference>